<organism evidence="2 3">
    <name type="scientific">Methylobacterium oryzae CBMB20</name>
    <dbReference type="NCBI Taxonomy" id="693986"/>
    <lineage>
        <taxon>Bacteria</taxon>
        <taxon>Pseudomonadati</taxon>
        <taxon>Pseudomonadota</taxon>
        <taxon>Alphaproteobacteria</taxon>
        <taxon>Hyphomicrobiales</taxon>
        <taxon>Methylobacteriaceae</taxon>
        <taxon>Methylobacterium</taxon>
    </lineage>
</organism>
<feature type="region of interest" description="Disordered" evidence="1">
    <location>
        <begin position="72"/>
        <end position="94"/>
    </location>
</feature>
<sequence>MGPMPTLGLKLPLRICVLENAACVEDAGGRRTGYVYWDEGRPGGGDSAFTRAEAIEQVRIIASAWAGALVHSGTLDTGPAPEPGAAAAEPSPEG</sequence>
<accession>A0A089NPA8</accession>
<name>A0A089NPA8_9HYPH</name>
<feature type="compositionally biased region" description="Low complexity" evidence="1">
    <location>
        <begin position="83"/>
        <end position="94"/>
    </location>
</feature>
<dbReference type="EMBL" id="CP003811">
    <property type="protein sequence ID" value="AIQ89237.1"/>
    <property type="molecule type" value="Genomic_DNA"/>
</dbReference>
<dbReference type="HOGENOM" id="CLU_2382839_0_0_5"/>
<dbReference type="KEGG" id="mor:MOC_1482"/>
<evidence type="ECO:0000313" key="3">
    <source>
        <dbReference type="Proteomes" id="UP000029492"/>
    </source>
</evidence>
<reference evidence="2 3" key="1">
    <citation type="journal article" date="2014" name="PLoS ONE">
        <title>Genome Information of Methylobacterium oryzae, a Plant-Probiotic Methylotroph in the Phyllosphere.</title>
        <authorList>
            <person name="Kwak M.J."/>
            <person name="Jeong H."/>
            <person name="Madhaiyan M."/>
            <person name="Lee Y."/>
            <person name="Sa T.M."/>
            <person name="Oh T.K."/>
            <person name="Kim J.F."/>
        </authorList>
    </citation>
    <scope>NUCLEOTIDE SEQUENCE [LARGE SCALE GENOMIC DNA]</scope>
    <source>
        <strain evidence="2 3">CBMB20</strain>
    </source>
</reference>
<keyword evidence="3" id="KW-1185">Reference proteome</keyword>
<protein>
    <submittedName>
        <fullName evidence="2">Protein of unassigned function</fullName>
    </submittedName>
</protein>
<evidence type="ECO:0000256" key="1">
    <source>
        <dbReference type="SAM" id="MobiDB-lite"/>
    </source>
</evidence>
<dbReference type="AlphaFoldDB" id="A0A089NPA8"/>
<dbReference type="eggNOG" id="ENOG5030VIA">
    <property type="taxonomic scope" value="Bacteria"/>
</dbReference>
<dbReference type="Proteomes" id="UP000029492">
    <property type="component" value="Chromosome"/>
</dbReference>
<evidence type="ECO:0000313" key="2">
    <source>
        <dbReference type="EMBL" id="AIQ89237.1"/>
    </source>
</evidence>
<gene>
    <name evidence="2" type="ORF">MOC_1482</name>
</gene>
<proteinExistence type="predicted"/>
<dbReference type="RefSeq" id="WP_236952889.1">
    <property type="nucleotide sequence ID" value="NZ_CP003811.1"/>
</dbReference>